<feature type="compositionally biased region" description="Polar residues" evidence="1">
    <location>
        <begin position="22"/>
        <end position="36"/>
    </location>
</feature>
<evidence type="ECO:0000313" key="2">
    <source>
        <dbReference type="EMBL" id="BAD39273.1"/>
    </source>
</evidence>
<accession>Q67SS0</accession>
<name>Q67SS0_SYMTH</name>
<dbReference type="KEGG" id="sth:STH288"/>
<dbReference type="AlphaFoldDB" id="Q67SS0"/>
<dbReference type="HOGENOM" id="CLU_2235203_0_0_9"/>
<evidence type="ECO:0000313" key="3">
    <source>
        <dbReference type="Proteomes" id="UP000000417"/>
    </source>
</evidence>
<evidence type="ECO:0000256" key="1">
    <source>
        <dbReference type="SAM" id="MobiDB-lite"/>
    </source>
</evidence>
<feature type="region of interest" description="Disordered" evidence="1">
    <location>
        <begin position="1"/>
        <end position="56"/>
    </location>
</feature>
<sequence>MAHGGRTNEQSPGRRLLACPGTAQSNRMLRSNSSILANRRMRTRMSGGVRGRGLTAPSYSIEPIRLSAPDTGAGTDRNHHQVTAASRRFRSLPCTALPAAASGLH</sequence>
<organism evidence="2 3">
    <name type="scientific">Symbiobacterium thermophilum (strain DSM 24528 / JCM 14929 / IAM 14863 / T)</name>
    <dbReference type="NCBI Taxonomy" id="292459"/>
    <lineage>
        <taxon>Bacteria</taxon>
        <taxon>Bacillati</taxon>
        <taxon>Bacillota</taxon>
        <taxon>Clostridia</taxon>
        <taxon>Eubacteriales</taxon>
        <taxon>Symbiobacteriaceae</taxon>
        <taxon>Symbiobacterium</taxon>
    </lineage>
</organism>
<dbReference type="STRING" id="292459.STH288"/>
<dbReference type="EMBL" id="AP006840">
    <property type="protein sequence ID" value="BAD39273.1"/>
    <property type="molecule type" value="Genomic_DNA"/>
</dbReference>
<proteinExistence type="predicted"/>
<keyword evidence="3" id="KW-1185">Reference proteome</keyword>
<gene>
    <name evidence="2" type="ordered locus">STH288</name>
</gene>
<dbReference type="Proteomes" id="UP000000417">
    <property type="component" value="Chromosome"/>
</dbReference>
<protein>
    <submittedName>
        <fullName evidence="2">Uncharacterized protein</fullName>
    </submittedName>
</protein>
<reference evidence="2 3" key="1">
    <citation type="journal article" date="2004" name="Nucleic Acids Res.">
        <title>Genome sequence of Symbiobacterium thermophilum, an uncultivable bacterium that depends on microbial commensalism.</title>
        <authorList>
            <person name="Ueda K."/>
            <person name="Yamashita A."/>
            <person name="Ishikawa J."/>
            <person name="Shimada M."/>
            <person name="Watsuji T."/>
            <person name="Morimura K."/>
            <person name="Ikeda H."/>
            <person name="Hattori M."/>
            <person name="Beppu T."/>
        </authorList>
    </citation>
    <scope>NUCLEOTIDE SEQUENCE [LARGE SCALE GENOMIC DNA]</scope>
    <source>
        <strain evidence="3">T / IAM 14863</strain>
    </source>
</reference>